<dbReference type="RefSeq" id="WP_183964239.1">
    <property type="nucleotide sequence ID" value="NZ_BAABBZ010000059.1"/>
</dbReference>
<dbReference type="GO" id="GO:0030288">
    <property type="term" value="C:outer membrane-bounded periplasmic space"/>
    <property type="evidence" value="ECO:0007669"/>
    <property type="project" value="UniProtKB-ARBA"/>
</dbReference>
<dbReference type="CDD" id="cd08503">
    <property type="entry name" value="PBP2_NikA_DppA_OppA_like_17"/>
    <property type="match status" value="1"/>
</dbReference>
<dbReference type="InterPro" id="IPR000914">
    <property type="entry name" value="SBP_5_dom"/>
</dbReference>
<name>A0A7W6DNY4_9RHOB</name>
<organism evidence="4 5">
    <name type="scientific">Sagittula marina</name>
    <dbReference type="NCBI Taxonomy" id="943940"/>
    <lineage>
        <taxon>Bacteria</taxon>
        <taxon>Pseudomonadati</taxon>
        <taxon>Pseudomonadota</taxon>
        <taxon>Alphaproteobacteria</taxon>
        <taxon>Rhodobacterales</taxon>
        <taxon>Roseobacteraceae</taxon>
        <taxon>Sagittula</taxon>
    </lineage>
</organism>
<evidence type="ECO:0000313" key="4">
    <source>
        <dbReference type="EMBL" id="MBB3985031.1"/>
    </source>
</evidence>
<dbReference type="Pfam" id="PF00496">
    <property type="entry name" value="SBP_bac_5"/>
    <property type="match status" value="1"/>
</dbReference>
<feature type="domain" description="Solute-binding protein family 5" evidence="3">
    <location>
        <begin position="111"/>
        <end position="476"/>
    </location>
</feature>
<keyword evidence="5" id="KW-1185">Reference proteome</keyword>
<accession>A0A7W6DNY4</accession>
<evidence type="ECO:0000259" key="3">
    <source>
        <dbReference type="Pfam" id="PF00496"/>
    </source>
</evidence>
<protein>
    <submittedName>
        <fullName evidence="4">Peptide/nickel transport system substrate-binding protein</fullName>
    </submittedName>
</protein>
<evidence type="ECO:0000256" key="1">
    <source>
        <dbReference type="ARBA" id="ARBA00004418"/>
    </source>
</evidence>
<comment type="subcellular location">
    <subcellularLocation>
        <location evidence="1">Periplasm</location>
    </subcellularLocation>
</comment>
<reference evidence="4 5" key="1">
    <citation type="submission" date="2020-08" db="EMBL/GenBank/DDBJ databases">
        <title>Genomic Encyclopedia of Type Strains, Phase IV (KMG-IV): sequencing the most valuable type-strain genomes for metagenomic binning, comparative biology and taxonomic classification.</title>
        <authorList>
            <person name="Goeker M."/>
        </authorList>
    </citation>
    <scope>NUCLEOTIDE SEQUENCE [LARGE SCALE GENOMIC DNA]</scope>
    <source>
        <strain evidence="4 5">DSM 102235</strain>
    </source>
</reference>
<dbReference type="GO" id="GO:1904680">
    <property type="term" value="F:peptide transmembrane transporter activity"/>
    <property type="evidence" value="ECO:0007669"/>
    <property type="project" value="TreeGrafter"/>
</dbReference>
<dbReference type="InterPro" id="IPR039424">
    <property type="entry name" value="SBP_5"/>
</dbReference>
<dbReference type="PANTHER" id="PTHR30290:SF65">
    <property type="entry name" value="MONOACYL PHOSPHATIDYLINOSITOL TETRAMANNOSIDE-BINDING PROTEIN LPQW-RELATED"/>
    <property type="match status" value="1"/>
</dbReference>
<dbReference type="Gene3D" id="3.10.105.10">
    <property type="entry name" value="Dipeptide-binding Protein, Domain 3"/>
    <property type="match status" value="1"/>
</dbReference>
<dbReference type="InterPro" id="IPR030678">
    <property type="entry name" value="Peptide/Ni-bd"/>
</dbReference>
<gene>
    <name evidence="4" type="ORF">GGQ68_001360</name>
</gene>
<dbReference type="InterPro" id="IPR006311">
    <property type="entry name" value="TAT_signal"/>
</dbReference>
<dbReference type="GO" id="GO:0015833">
    <property type="term" value="P:peptide transport"/>
    <property type="evidence" value="ECO:0007669"/>
    <property type="project" value="TreeGrafter"/>
</dbReference>
<comment type="caution">
    <text evidence="4">The sequence shown here is derived from an EMBL/GenBank/DDBJ whole genome shotgun (WGS) entry which is preliminary data.</text>
</comment>
<dbReference type="PIRSF" id="PIRSF002741">
    <property type="entry name" value="MppA"/>
    <property type="match status" value="1"/>
</dbReference>
<dbReference type="PROSITE" id="PS51318">
    <property type="entry name" value="TAT"/>
    <property type="match status" value="1"/>
</dbReference>
<evidence type="ECO:0000313" key="5">
    <source>
        <dbReference type="Proteomes" id="UP000541426"/>
    </source>
</evidence>
<dbReference type="EMBL" id="JACIEJ010000003">
    <property type="protein sequence ID" value="MBB3985031.1"/>
    <property type="molecule type" value="Genomic_DNA"/>
</dbReference>
<comment type="similarity">
    <text evidence="2">Belongs to the bacterial solute-binding protein 5 family.</text>
</comment>
<dbReference type="Gene3D" id="3.40.190.10">
    <property type="entry name" value="Periplasmic binding protein-like II"/>
    <property type="match status" value="1"/>
</dbReference>
<dbReference type="GO" id="GO:0043190">
    <property type="term" value="C:ATP-binding cassette (ABC) transporter complex"/>
    <property type="evidence" value="ECO:0007669"/>
    <property type="project" value="InterPro"/>
</dbReference>
<evidence type="ECO:0000256" key="2">
    <source>
        <dbReference type="ARBA" id="ARBA00005695"/>
    </source>
</evidence>
<sequence length="559" mass="61540">MASQGTKQRHHPAARMYAKELQSGALDRREFLTRTTALGLSASAAYVLGGLAQPAEAESHVPPGETGGTLRIQQEVRPLKDPRTYDWPQIANFTRGWLEYLVEYNRDGSLRGMLLDSWEVNDDATEYLLHVRPGVLWTNGDAFTADDVIRMFAYWCDRTVEGNSMAGRMATLVDESTSQLIEGAVTKVDDRTVRVSLPKPDITLIVGMADYPAAVVHASHSPETMLEKPIGTGPYLPEVYEPRNNGVLVRNTQHAWWGAEAEGFGGASLDRIEFIDLGTDPASWIRAAQADEVDMLYQNVGEFIDIADAMGWEKSEVVTGATVVVRFNQNTPVDGTAVYAEPKLREALVKAVDNEICLELGYSGRGVVAANHHVAPVHPEYADIGPAIYDPESSAALLDEIGMRDYEHNLISLDDGYTKNTADAAAAQLRDAGIKVKRTVLPGSSFWSEWSSYPFSATEWVHRPLGVQTLALAYRSGAAWNETGYANPEFDAKLAAAMSIADAEARSIVMADIETILRSDHVMIQPFWRSLYRHYRPGVLGAEMHPSFEIHLYKLGLAA</sequence>
<dbReference type="SUPFAM" id="SSF53850">
    <property type="entry name" value="Periplasmic binding protein-like II"/>
    <property type="match status" value="1"/>
</dbReference>
<dbReference type="AlphaFoldDB" id="A0A7W6DNY4"/>
<dbReference type="PANTHER" id="PTHR30290">
    <property type="entry name" value="PERIPLASMIC BINDING COMPONENT OF ABC TRANSPORTER"/>
    <property type="match status" value="1"/>
</dbReference>
<proteinExistence type="inferred from homology"/>
<dbReference type="Proteomes" id="UP000541426">
    <property type="component" value="Unassembled WGS sequence"/>
</dbReference>